<dbReference type="AlphaFoldDB" id="A0AAV1W245"/>
<protein>
    <submittedName>
        <fullName evidence="2">Uncharacterized protein</fullName>
    </submittedName>
</protein>
<proteinExistence type="predicted"/>
<feature type="region of interest" description="Disordered" evidence="1">
    <location>
        <begin position="1"/>
        <end position="38"/>
    </location>
</feature>
<evidence type="ECO:0000256" key="1">
    <source>
        <dbReference type="SAM" id="MobiDB-lite"/>
    </source>
</evidence>
<dbReference type="EMBL" id="CAXHTB010000003">
    <property type="protein sequence ID" value="CAL0303068.1"/>
    <property type="molecule type" value="Genomic_DNA"/>
</dbReference>
<reference evidence="2 3" key="1">
    <citation type="submission" date="2024-03" db="EMBL/GenBank/DDBJ databases">
        <authorList>
            <person name="Martinez-Hernandez J."/>
        </authorList>
    </citation>
    <scope>NUCLEOTIDE SEQUENCE [LARGE SCALE GENOMIC DNA]</scope>
</reference>
<feature type="region of interest" description="Disordered" evidence="1">
    <location>
        <begin position="105"/>
        <end position="129"/>
    </location>
</feature>
<comment type="caution">
    <text evidence="2">The sequence shown here is derived from an EMBL/GenBank/DDBJ whole genome shotgun (WGS) entry which is preliminary data.</text>
</comment>
<gene>
    <name evidence="2" type="ORF">LLUT_LOCUS4128</name>
</gene>
<dbReference type="PANTHER" id="PTHR34130">
    <property type="entry name" value="OS08G0243800 PROTEIN"/>
    <property type="match status" value="1"/>
</dbReference>
<feature type="compositionally biased region" description="Basic and acidic residues" evidence="1">
    <location>
        <begin position="105"/>
        <end position="128"/>
    </location>
</feature>
<organism evidence="2 3">
    <name type="scientific">Lupinus luteus</name>
    <name type="common">European yellow lupine</name>
    <dbReference type="NCBI Taxonomy" id="3873"/>
    <lineage>
        <taxon>Eukaryota</taxon>
        <taxon>Viridiplantae</taxon>
        <taxon>Streptophyta</taxon>
        <taxon>Embryophyta</taxon>
        <taxon>Tracheophyta</taxon>
        <taxon>Spermatophyta</taxon>
        <taxon>Magnoliopsida</taxon>
        <taxon>eudicotyledons</taxon>
        <taxon>Gunneridae</taxon>
        <taxon>Pentapetalae</taxon>
        <taxon>rosids</taxon>
        <taxon>fabids</taxon>
        <taxon>Fabales</taxon>
        <taxon>Fabaceae</taxon>
        <taxon>Papilionoideae</taxon>
        <taxon>50 kb inversion clade</taxon>
        <taxon>genistoids sensu lato</taxon>
        <taxon>core genistoids</taxon>
        <taxon>Genisteae</taxon>
        <taxon>Lupinus</taxon>
    </lineage>
</organism>
<feature type="compositionally biased region" description="Basic and acidic residues" evidence="1">
    <location>
        <begin position="1"/>
        <end position="17"/>
    </location>
</feature>
<accession>A0AAV1W245</accession>
<evidence type="ECO:0000313" key="3">
    <source>
        <dbReference type="Proteomes" id="UP001497480"/>
    </source>
</evidence>
<name>A0AAV1W245_LUPLU</name>
<dbReference type="Proteomes" id="UP001497480">
    <property type="component" value="Unassembled WGS sequence"/>
</dbReference>
<keyword evidence="3" id="KW-1185">Reference proteome</keyword>
<dbReference type="PANTHER" id="PTHR34130:SF5">
    <property type="entry name" value="OS08G0243800 PROTEIN"/>
    <property type="match status" value="1"/>
</dbReference>
<evidence type="ECO:0000313" key="2">
    <source>
        <dbReference type="EMBL" id="CAL0303068.1"/>
    </source>
</evidence>
<sequence>MAKEFFSDQEARNHEESNLLQDQYEEDQEDTLSLCDLPTYSSTDSAQWVDYFSKQGHSSSQSNDDDEEEDELFEFFSEEFTTPTSVTAAKNIIFCGKLIPFKEPHQQQHVTNTRDKPKPLSRTSDAKGSKNNMCDYASIKKVSLMRSTTKSRWYFFMFGSRVSTEMELSDIRSRQNRKVPATMIPAPEQGKEMMKNKGKMKNMKGLWRILKSLEFGCLSSTIVKAPFVDLGTKRVRPHG</sequence>